<gene>
    <name evidence="12" type="ORF">AV274_4555</name>
</gene>
<evidence type="ECO:0000256" key="2">
    <source>
        <dbReference type="ARBA" id="ARBA00001946"/>
    </source>
</evidence>
<dbReference type="InterPro" id="IPR000417">
    <property type="entry name" value="Hyethyz_kinase"/>
</dbReference>
<sequence>MSLNQRCADALEKMRKKTPLCHCITNYVSMDIMANTLLAIGASPIMAHEVDEVEDMVSICGATLVNIGTLSQRWIEAMVKAAKKADAIGKCWVLDPVGAGATPLRMSTCKELLKYHPTVIRGNASEIFALAGIANGSRGVDSTDSSSAAINAGKALAKEYHCVVGITGEVDYVTDGDRVIEIHNGVEMCTLITAAGCSLTSIICAFLAIGIPPMEATAFTLACFGVASEMAAEKAKGPGSLRVMELMDALYLMKKEDIIARARFA</sequence>
<keyword evidence="5" id="KW-0808">Transferase</keyword>
<dbReference type="UniPathway" id="UPA00060">
    <property type="reaction ID" value="UER00139"/>
</dbReference>
<dbReference type="NCBIfam" id="NF006830">
    <property type="entry name" value="PRK09355.1"/>
    <property type="match status" value="1"/>
</dbReference>
<dbReference type="EMBL" id="LXWW01000329">
    <property type="protein sequence ID" value="OAO13747.1"/>
    <property type="molecule type" value="Genomic_DNA"/>
</dbReference>
<dbReference type="Gene3D" id="3.40.1190.20">
    <property type="match status" value="1"/>
</dbReference>
<dbReference type="InterPro" id="IPR029056">
    <property type="entry name" value="Ribokinase-like"/>
</dbReference>
<dbReference type="STRING" id="478820.A0A196SC98"/>
<evidence type="ECO:0000256" key="11">
    <source>
        <dbReference type="ARBA" id="ARBA00022977"/>
    </source>
</evidence>
<evidence type="ECO:0000256" key="9">
    <source>
        <dbReference type="ARBA" id="ARBA00022840"/>
    </source>
</evidence>
<dbReference type="GO" id="GO:0000287">
    <property type="term" value="F:magnesium ion binding"/>
    <property type="evidence" value="ECO:0007669"/>
    <property type="project" value="InterPro"/>
</dbReference>
<evidence type="ECO:0000313" key="12">
    <source>
        <dbReference type="EMBL" id="OAO13747.1"/>
    </source>
</evidence>
<comment type="caution">
    <text evidence="12">The sequence shown here is derived from an EMBL/GenBank/DDBJ whole genome shotgun (WGS) entry which is preliminary data.</text>
</comment>
<evidence type="ECO:0000256" key="8">
    <source>
        <dbReference type="ARBA" id="ARBA00022777"/>
    </source>
</evidence>
<evidence type="ECO:0000256" key="3">
    <source>
        <dbReference type="ARBA" id="ARBA00004868"/>
    </source>
</evidence>
<dbReference type="Proteomes" id="UP000078348">
    <property type="component" value="Unassembled WGS sequence"/>
</dbReference>
<dbReference type="GO" id="GO:0009229">
    <property type="term" value="P:thiamine diphosphate biosynthetic process"/>
    <property type="evidence" value="ECO:0007669"/>
    <property type="project" value="UniProtKB-UniPathway"/>
</dbReference>
<dbReference type="GO" id="GO:0009228">
    <property type="term" value="P:thiamine biosynthetic process"/>
    <property type="evidence" value="ECO:0007669"/>
    <property type="project" value="UniProtKB-KW"/>
</dbReference>
<evidence type="ECO:0000256" key="10">
    <source>
        <dbReference type="ARBA" id="ARBA00022842"/>
    </source>
</evidence>
<dbReference type="GO" id="GO:0005524">
    <property type="term" value="F:ATP binding"/>
    <property type="evidence" value="ECO:0007669"/>
    <property type="project" value="UniProtKB-KW"/>
</dbReference>
<dbReference type="HAMAP" id="MF_00228">
    <property type="entry name" value="Thz_kinase"/>
    <property type="match status" value="1"/>
</dbReference>
<evidence type="ECO:0000256" key="7">
    <source>
        <dbReference type="ARBA" id="ARBA00022741"/>
    </source>
</evidence>
<reference evidence="12 13" key="1">
    <citation type="submission" date="2016-05" db="EMBL/GenBank/DDBJ databases">
        <title>Nuclear genome of Blastocystis sp. subtype 1 NandII.</title>
        <authorList>
            <person name="Gentekaki E."/>
            <person name="Curtis B."/>
            <person name="Stairs C."/>
            <person name="Eme L."/>
            <person name="Herman E."/>
            <person name="Klimes V."/>
            <person name="Arias M.C."/>
            <person name="Elias M."/>
            <person name="Hilliou F."/>
            <person name="Klute M."/>
            <person name="Malik S.-B."/>
            <person name="Pightling A."/>
            <person name="Rachubinski R."/>
            <person name="Salas D."/>
            <person name="Schlacht A."/>
            <person name="Suga H."/>
            <person name="Archibald J."/>
            <person name="Ball S.G."/>
            <person name="Clark G."/>
            <person name="Dacks J."/>
            <person name="Van Der Giezen M."/>
            <person name="Tsaousis A."/>
            <person name="Roger A."/>
        </authorList>
    </citation>
    <scope>NUCLEOTIDE SEQUENCE [LARGE SCALE GENOMIC DNA]</scope>
    <source>
        <strain evidence="13">ATCC 50177 / NandII</strain>
    </source>
</reference>
<protein>
    <recommendedName>
        <fullName evidence="4">hydroxyethylthiazole kinase</fullName>
        <ecNumber evidence="4">2.7.1.50</ecNumber>
    </recommendedName>
</protein>
<comment type="pathway">
    <text evidence="3">Cofactor biosynthesis; thiamine diphosphate biosynthesis; 4-methyl-5-(2-phosphoethyl)-thiazole from 5-(2-hydroxyethyl)-4-methylthiazole: step 1/1.</text>
</comment>
<evidence type="ECO:0000313" key="13">
    <source>
        <dbReference type="Proteomes" id="UP000078348"/>
    </source>
</evidence>
<dbReference type="AlphaFoldDB" id="A0A196SC98"/>
<name>A0A196SC98_BLAHN</name>
<keyword evidence="7" id="KW-0547">Nucleotide-binding</keyword>
<dbReference type="PIRSF" id="PIRSF000513">
    <property type="entry name" value="Thz_kinase"/>
    <property type="match status" value="1"/>
</dbReference>
<dbReference type="SUPFAM" id="SSF53613">
    <property type="entry name" value="Ribokinase-like"/>
    <property type="match status" value="1"/>
</dbReference>
<dbReference type="PRINTS" id="PR01099">
    <property type="entry name" value="HYETHTZKNASE"/>
</dbReference>
<dbReference type="EC" id="2.7.1.50" evidence="4"/>
<keyword evidence="8 12" id="KW-0418">Kinase</keyword>
<evidence type="ECO:0000256" key="1">
    <source>
        <dbReference type="ARBA" id="ARBA00001771"/>
    </source>
</evidence>
<proteinExistence type="inferred from homology"/>
<comment type="cofactor">
    <cofactor evidence="2">
        <name>Mg(2+)</name>
        <dbReference type="ChEBI" id="CHEBI:18420"/>
    </cofactor>
</comment>
<evidence type="ECO:0000256" key="5">
    <source>
        <dbReference type="ARBA" id="ARBA00022679"/>
    </source>
</evidence>
<dbReference type="OrthoDB" id="4994at2759"/>
<organism evidence="12 13">
    <name type="scientific">Blastocystis sp. subtype 1 (strain ATCC 50177 / NandII)</name>
    <dbReference type="NCBI Taxonomy" id="478820"/>
    <lineage>
        <taxon>Eukaryota</taxon>
        <taxon>Sar</taxon>
        <taxon>Stramenopiles</taxon>
        <taxon>Bigyra</taxon>
        <taxon>Opalozoa</taxon>
        <taxon>Opalinata</taxon>
        <taxon>Blastocystidae</taxon>
        <taxon>Blastocystis</taxon>
    </lineage>
</organism>
<dbReference type="GO" id="GO:0004417">
    <property type="term" value="F:hydroxyethylthiazole kinase activity"/>
    <property type="evidence" value="ECO:0007669"/>
    <property type="project" value="UniProtKB-EC"/>
</dbReference>
<comment type="catalytic activity">
    <reaction evidence="1">
        <text>5-(2-hydroxyethyl)-4-methylthiazole + ATP = 4-methyl-5-(2-phosphooxyethyl)-thiazole + ADP + H(+)</text>
        <dbReference type="Rhea" id="RHEA:24212"/>
        <dbReference type="ChEBI" id="CHEBI:15378"/>
        <dbReference type="ChEBI" id="CHEBI:17957"/>
        <dbReference type="ChEBI" id="CHEBI:30616"/>
        <dbReference type="ChEBI" id="CHEBI:58296"/>
        <dbReference type="ChEBI" id="CHEBI:456216"/>
        <dbReference type="EC" id="2.7.1.50"/>
    </reaction>
</comment>
<keyword evidence="6" id="KW-0479">Metal-binding</keyword>
<evidence type="ECO:0000256" key="4">
    <source>
        <dbReference type="ARBA" id="ARBA00012129"/>
    </source>
</evidence>
<keyword evidence="11" id="KW-0784">Thiamine biosynthesis</keyword>
<dbReference type="Pfam" id="PF02110">
    <property type="entry name" value="HK"/>
    <property type="match status" value="1"/>
</dbReference>
<dbReference type="NCBIfam" id="TIGR00694">
    <property type="entry name" value="thiM"/>
    <property type="match status" value="1"/>
</dbReference>
<keyword evidence="13" id="KW-1185">Reference proteome</keyword>
<keyword evidence="9" id="KW-0067">ATP-binding</keyword>
<accession>A0A196SC98</accession>
<evidence type="ECO:0000256" key="6">
    <source>
        <dbReference type="ARBA" id="ARBA00022723"/>
    </source>
</evidence>
<dbReference type="CDD" id="cd01170">
    <property type="entry name" value="THZ_kinase"/>
    <property type="match status" value="1"/>
</dbReference>
<keyword evidence="10" id="KW-0460">Magnesium</keyword>